<dbReference type="PANTHER" id="PTHR10887:SF495">
    <property type="entry name" value="HELICASE SENATAXIN ISOFORM X1-RELATED"/>
    <property type="match status" value="1"/>
</dbReference>
<dbReference type="CDD" id="cd18808">
    <property type="entry name" value="SF1_C_Upf1"/>
    <property type="match status" value="1"/>
</dbReference>
<dbReference type="Gene3D" id="3.40.960.10">
    <property type="entry name" value="VSR Endonuclease"/>
    <property type="match status" value="1"/>
</dbReference>
<evidence type="ECO:0000259" key="2">
    <source>
        <dbReference type="Pfam" id="PF11784"/>
    </source>
</evidence>
<keyword evidence="6" id="KW-0378">Hydrolase</keyword>
<dbReference type="OrthoDB" id="9757917at2"/>
<dbReference type="InterPro" id="IPR049468">
    <property type="entry name" value="Restrct_endonuc-II-like_dom"/>
</dbReference>
<dbReference type="FunFam" id="3.40.50.300:FF:002063">
    <property type="entry name" value="DNA helicase related protein"/>
    <property type="match status" value="1"/>
</dbReference>
<dbReference type="InterPro" id="IPR041679">
    <property type="entry name" value="DNA2/NAM7-like_C"/>
</dbReference>
<dbReference type="RefSeq" id="WP_146405364.1">
    <property type="nucleotide sequence ID" value="NZ_SJPU01000001.1"/>
</dbReference>
<dbReference type="InterPro" id="IPR011335">
    <property type="entry name" value="Restrct_endonuc-II-like"/>
</dbReference>
<protein>
    <submittedName>
        <fullName evidence="6">ATP-dependent RecD-like DNA helicase</fullName>
        <ecNumber evidence="6">3.6.4.12</ecNumber>
    </submittedName>
</protein>
<comment type="caution">
    <text evidence="6">The sequence shown here is derived from an EMBL/GenBank/DDBJ whole genome shotgun (WGS) entry which is preliminary data.</text>
</comment>
<dbReference type="Pfam" id="PF11784">
    <property type="entry name" value="DUF3320"/>
    <property type="match status" value="1"/>
</dbReference>
<dbReference type="Pfam" id="PF18741">
    <property type="entry name" value="MTES_1575"/>
    <property type="match status" value="1"/>
</dbReference>
<keyword evidence="6" id="KW-0067">ATP-binding</keyword>
<organism evidence="6 7">
    <name type="scientific">Allorhodopirellula heiligendammensis</name>
    <dbReference type="NCBI Taxonomy" id="2714739"/>
    <lineage>
        <taxon>Bacteria</taxon>
        <taxon>Pseudomonadati</taxon>
        <taxon>Planctomycetota</taxon>
        <taxon>Planctomycetia</taxon>
        <taxon>Pirellulales</taxon>
        <taxon>Pirellulaceae</taxon>
        <taxon>Allorhodopirellula</taxon>
    </lineage>
</organism>
<evidence type="ECO:0000313" key="7">
    <source>
        <dbReference type="Proteomes" id="UP000319908"/>
    </source>
</evidence>
<keyword evidence="7" id="KW-1185">Reference proteome</keyword>
<dbReference type="EC" id="3.6.4.12" evidence="6"/>
<dbReference type="SUPFAM" id="SSF52540">
    <property type="entry name" value="P-loop containing nucleoside triphosphate hydrolases"/>
    <property type="match status" value="1"/>
</dbReference>
<dbReference type="FunFam" id="3.40.960.10:FF:000002">
    <property type="entry name" value="DNA helicase related protein"/>
    <property type="match status" value="1"/>
</dbReference>
<dbReference type="Gene3D" id="3.40.50.300">
    <property type="entry name" value="P-loop containing nucleotide triphosphate hydrolases"/>
    <property type="match status" value="3"/>
</dbReference>
<dbReference type="EMBL" id="SJPU01000001">
    <property type="protein sequence ID" value="TWU18275.1"/>
    <property type="molecule type" value="Genomic_DNA"/>
</dbReference>
<dbReference type="Pfam" id="PF13195">
    <property type="entry name" value="DUF4011"/>
    <property type="match status" value="1"/>
</dbReference>
<dbReference type="InterPro" id="IPR025103">
    <property type="entry name" value="DUF4011"/>
</dbReference>
<feature type="domain" description="DNA2/NAM7 helicase helicase" evidence="3">
    <location>
        <begin position="1314"/>
        <end position="1356"/>
    </location>
</feature>
<evidence type="ECO:0000259" key="5">
    <source>
        <dbReference type="Pfam" id="PF18741"/>
    </source>
</evidence>
<keyword evidence="6" id="KW-0547">Nucleotide-binding</keyword>
<dbReference type="InterPro" id="IPR045055">
    <property type="entry name" value="DNA2/NAM7-like"/>
</dbReference>
<accession>A0A5C6C2G2</accession>
<feature type="domain" description="DUF3320" evidence="2">
    <location>
        <begin position="1794"/>
        <end position="1843"/>
    </location>
</feature>
<dbReference type="Pfam" id="PF13086">
    <property type="entry name" value="AAA_11"/>
    <property type="match status" value="2"/>
</dbReference>
<dbReference type="InterPro" id="IPR047187">
    <property type="entry name" value="SF1_C_Upf1"/>
</dbReference>
<evidence type="ECO:0000313" key="6">
    <source>
        <dbReference type="EMBL" id="TWU18275.1"/>
    </source>
</evidence>
<dbReference type="GO" id="GO:0016787">
    <property type="term" value="F:hydrolase activity"/>
    <property type="evidence" value="ECO:0007669"/>
    <property type="project" value="UniProtKB-KW"/>
</dbReference>
<evidence type="ECO:0000256" key="1">
    <source>
        <dbReference type="SAM" id="MobiDB-lite"/>
    </source>
</evidence>
<proteinExistence type="predicted"/>
<dbReference type="Pfam" id="PF13087">
    <property type="entry name" value="AAA_12"/>
    <property type="match status" value="1"/>
</dbReference>
<feature type="domain" description="DNA2/NAM7 helicase helicase" evidence="3">
    <location>
        <begin position="677"/>
        <end position="740"/>
    </location>
</feature>
<sequence length="1944" mass="215358">MTDQLNPEMLGTISIHPDIADCLNYASWQNSVPLLKSLHVQNDTGEAIQNLRLSVASSPAFIRPKQWVLDRVDAKSASLPRDRDLQLDADYLNGLNEAERGILTFTLTCGDAVVATAEKELRVLARDEWGGLNSGGELLAAFVMPNDPAIAKVLKIASEVLAKHGHDSALDGYQSRDPRRAYMLVAALWSAVASRSLTYANPPSSFELVGQKTRRPATVLADGLATCLDSTLLFAAAIEAVGLNPVVVMVEGHCFAGAWLVQKTFGQMIERDSSEIRKAIAAKELITFETTLVTGQTPARFEDAVKAAAASTSEAKENEYQATIDIGRARTAQIRPLASHQAASQSTDESQEERGPLPLPAAPAINDIELEESDDKPVTPEGRIDRWQRKLLDLSLRNRLLNFKPNKQCVPILCPDISLLEDRLAAGKKLRLISLPQHNPLGERDAETHRQRTNQDLDTEFARGALNDDEISCVLSEQELSGRLTTIYRNVKNDLAEGGSNTLFLAVGFLKWKQKPDDAKSYRAPLLLVPVKLTRKSALSPFHLTLHEDDVRFNATLIQLLKKDFDRDLSFFESDLPCDESGVDVPQILERMRREVRDIPGFEVVDESAIGTFSFAKYLMWKDLVDRIGQLKENRVVRHLIDNPEKPFESASGSIPNPQQIDAQFEPKDIYHPLPADSSQLAAVMAASEGQDFVLVGPPGTGKSQTIANMISQCLAIGKTVLFVAEKTAALDVVYRRLKEHGLGDCCLELHSNKAERRKFLGQLDSAWQNNRRASQNDWLNISERLKIRRDELNAYVVSIHRSHPNGWTAFEAMGTCVKGGDQPTPHFEWASTAQHDSDAYQNLARTVDKLSLTYGEIDLTLTLPMVKQTQWSASWEQSLLAQCGQLKTVATNFRNAMGSFAKAIGIGQRPDCSIAEMDGLNRLAKALIDCAGEDVRILFHKQFAKFPAAKSELTHAIDAYNGAVGTMNADYADSIDAIPLDEIDSGWRRAVSSFFPMSWFAKRKMTRLLQTYASNGVANPATDIAKIRSIREQLATIAASPLAGQTSHWDATKTDTRKVAVQLAKASELRSAIVAAGTLLGRTNEISKAVHPHINGKNVESLVFVTAAEFLKATQAFSVGAKAFAEVSGKMPLTTETQEIIETCIATARQIETNRGSLQRWTSWCEVKKAAKTAGLNQFVKELEAGGLEAKDLADRFRLAYARWWICGVIDRDDVLRSFQRFKHEDAIVDFQSLDQQARAAASSRAKQSIAHNLPVDGIPKKSELGLLRHQIGLTRPSKSIREVIGSMPESFGKLAPCLLMSPLSIAQYLPADQALFDVVIFDEASQITTWDAVGAIARGRQTIIVGDPKQLPPTNFFGRTDDDETNDGIEDHDKDLESILDEAKASGLPTLQLNWHYRSRHESLIAFSNWNYYGNELVTFPAAESEDRGVSFVYLPDAIYDRGKSRTNRKEAEAIVRDAVARMIRNLELPEKERLTFGVITFNSQQQSLIQDLFDQAQRDSPELDWYFADERIEPTVVKNLENVQGDERDVMLFSITFGRDISGKTIPLTFGALNRDGGERRLNVAITRARQELIVFSSFKADELNAERSKARGVGDLKAFLDYAENGPAAIAARSEGSVGGFDSPFEEAVAEALECKGWQVVPQVGVSGFRVDLGIRHPDKPGAFLAGVECDGATYHRSAVARDRDKTRQMVLENLGWNIVRVWSPDWWYDAKSATERIDQQLTLLLEDARAIPQSVEVDTDKAGDQEPALSITEESKSPIENFMPVSTSEPDSKVYYARITLADAVGNQDRFYDSSYDEDLKRMAMEVLRNEAPIRDDVLAKQVARAHGFSRTHANIRSRILELLGDVVSTDESTGRFLWASEEPQSVVNFRPAKSDDDRRSVDEISIAELTGLIRQRRQLLAEDDPAVSLARSIGLARLSQSARERIEEAIRSTDPIEG</sequence>
<gene>
    <name evidence="6" type="primary">recD2_2</name>
    <name evidence="6" type="ORF">Poly21_04360</name>
</gene>
<name>A0A5C6C2G2_9BACT</name>
<reference evidence="6 7" key="1">
    <citation type="journal article" date="2020" name="Antonie Van Leeuwenhoek">
        <title>Rhodopirellula heiligendammensis sp. nov., Rhodopirellula pilleata sp. nov., and Rhodopirellula solitaria sp. nov. isolated from natural or artificial marine surfaces in Northern Germany and California, USA, and emended description of the genus Rhodopirellula.</title>
        <authorList>
            <person name="Kallscheuer N."/>
            <person name="Wiegand S."/>
            <person name="Jogler M."/>
            <person name="Boedeker C."/>
            <person name="Peeters S.H."/>
            <person name="Rast P."/>
            <person name="Heuer A."/>
            <person name="Jetten M.S.M."/>
            <person name="Rohde M."/>
            <person name="Jogler C."/>
        </authorList>
    </citation>
    <scope>NUCLEOTIDE SEQUENCE [LARGE SCALE GENOMIC DNA]</scope>
    <source>
        <strain evidence="6 7">Poly21</strain>
    </source>
</reference>
<dbReference type="InterPro" id="IPR027417">
    <property type="entry name" value="P-loop_NTPase"/>
</dbReference>
<dbReference type="InterPro" id="IPR041677">
    <property type="entry name" value="DNA2/NAM7_AAA_11"/>
</dbReference>
<dbReference type="InterPro" id="IPR021754">
    <property type="entry name" value="DUF3320"/>
</dbReference>
<dbReference type="GO" id="GO:0003678">
    <property type="term" value="F:DNA helicase activity"/>
    <property type="evidence" value="ECO:0007669"/>
    <property type="project" value="UniProtKB-EC"/>
</dbReference>
<feature type="domain" description="Restriction endonuclease type II-like" evidence="5">
    <location>
        <begin position="1629"/>
        <end position="1726"/>
    </location>
</feature>
<dbReference type="SUPFAM" id="SSF52980">
    <property type="entry name" value="Restriction endonuclease-like"/>
    <property type="match status" value="1"/>
</dbReference>
<evidence type="ECO:0000259" key="3">
    <source>
        <dbReference type="Pfam" id="PF13086"/>
    </source>
</evidence>
<dbReference type="Proteomes" id="UP000319908">
    <property type="component" value="Unassembled WGS sequence"/>
</dbReference>
<keyword evidence="6" id="KW-0347">Helicase</keyword>
<evidence type="ECO:0000259" key="4">
    <source>
        <dbReference type="Pfam" id="PF13087"/>
    </source>
</evidence>
<dbReference type="PANTHER" id="PTHR10887">
    <property type="entry name" value="DNA2/NAM7 HELICASE FAMILY"/>
    <property type="match status" value="1"/>
</dbReference>
<feature type="domain" description="DNA2/NAM7 helicase-like C-terminal" evidence="4">
    <location>
        <begin position="1381"/>
        <end position="1580"/>
    </location>
</feature>
<feature type="region of interest" description="Disordered" evidence="1">
    <location>
        <begin position="335"/>
        <end position="381"/>
    </location>
</feature>